<dbReference type="AlphaFoldDB" id="X0Z4F2"/>
<name>X0Z4F2_9ZZZZ</name>
<protein>
    <submittedName>
        <fullName evidence="1">Uncharacterized protein</fullName>
    </submittedName>
</protein>
<comment type="caution">
    <text evidence="1">The sequence shown here is derived from an EMBL/GenBank/DDBJ whole genome shotgun (WGS) entry which is preliminary data.</text>
</comment>
<organism evidence="1">
    <name type="scientific">marine sediment metagenome</name>
    <dbReference type="NCBI Taxonomy" id="412755"/>
    <lineage>
        <taxon>unclassified sequences</taxon>
        <taxon>metagenomes</taxon>
        <taxon>ecological metagenomes</taxon>
    </lineage>
</organism>
<gene>
    <name evidence="1" type="ORF">S01H1_84652</name>
</gene>
<proteinExistence type="predicted"/>
<dbReference type="EMBL" id="BARS01057856">
    <property type="protein sequence ID" value="GAG43431.1"/>
    <property type="molecule type" value="Genomic_DNA"/>
</dbReference>
<accession>X0Z4F2</accession>
<reference evidence="1" key="1">
    <citation type="journal article" date="2014" name="Front. Microbiol.">
        <title>High frequency of phylogenetically diverse reductive dehalogenase-homologous genes in deep subseafloor sedimentary metagenomes.</title>
        <authorList>
            <person name="Kawai M."/>
            <person name="Futagami T."/>
            <person name="Toyoda A."/>
            <person name="Takaki Y."/>
            <person name="Nishi S."/>
            <person name="Hori S."/>
            <person name="Arai W."/>
            <person name="Tsubouchi T."/>
            <person name="Morono Y."/>
            <person name="Uchiyama I."/>
            <person name="Ito T."/>
            <person name="Fujiyama A."/>
            <person name="Inagaki F."/>
            <person name="Takami H."/>
        </authorList>
    </citation>
    <scope>NUCLEOTIDE SEQUENCE</scope>
    <source>
        <strain evidence="1">Expedition CK06-06</strain>
    </source>
</reference>
<evidence type="ECO:0000313" key="1">
    <source>
        <dbReference type="EMBL" id="GAG43431.1"/>
    </source>
</evidence>
<sequence length="66" mass="7651">PNLSLLNIDILYDLCILLEFRIKKIPIGTDNIWYTFNNNCDISISLYLFSMLTDCNTIIRIGYTMG</sequence>
<feature type="non-terminal residue" evidence="1">
    <location>
        <position position="1"/>
    </location>
</feature>